<dbReference type="InterPro" id="IPR036259">
    <property type="entry name" value="MFS_trans_sf"/>
</dbReference>
<dbReference type="InterPro" id="IPR020846">
    <property type="entry name" value="MFS_dom"/>
</dbReference>
<name>A0A510UM32_ALIFS</name>
<feature type="transmembrane region" description="Helical" evidence="7">
    <location>
        <begin position="12"/>
        <end position="36"/>
    </location>
</feature>
<dbReference type="Proteomes" id="UP000321787">
    <property type="component" value="Unassembled WGS sequence"/>
</dbReference>
<dbReference type="Pfam" id="PF07690">
    <property type="entry name" value="MFS_1"/>
    <property type="match status" value="1"/>
</dbReference>
<dbReference type="GO" id="GO:0022857">
    <property type="term" value="F:transmembrane transporter activity"/>
    <property type="evidence" value="ECO:0007669"/>
    <property type="project" value="InterPro"/>
</dbReference>
<protein>
    <submittedName>
        <fullName evidence="9">MFS transporter</fullName>
    </submittedName>
</protein>
<evidence type="ECO:0000256" key="6">
    <source>
        <dbReference type="ARBA" id="ARBA00023136"/>
    </source>
</evidence>
<comment type="subcellular location">
    <subcellularLocation>
        <location evidence="1">Cell membrane</location>
        <topology evidence="1">Multi-pass membrane protein</topology>
    </subcellularLocation>
</comment>
<feature type="transmembrane region" description="Helical" evidence="7">
    <location>
        <begin position="141"/>
        <end position="159"/>
    </location>
</feature>
<feature type="transmembrane region" description="Helical" evidence="7">
    <location>
        <begin position="206"/>
        <end position="227"/>
    </location>
</feature>
<dbReference type="PANTHER" id="PTHR23517:SF2">
    <property type="entry name" value="MULTIDRUG RESISTANCE PROTEIN MDTH"/>
    <property type="match status" value="1"/>
</dbReference>
<evidence type="ECO:0000256" key="4">
    <source>
        <dbReference type="ARBA" id="ARBA00022692"/>
    </source>
</evidence>
<organism evidence="9 10">
    <name type="scientific">Aliivibrio fischeri</name>
    <name type="common">Vibrio fischeri</name>
    <dbReference type="NCBI Taxonomy" id="668"/>
    <lineage>
        <taxon>Bacteria</taxon>
        <taxon>Pseudomonadati</taxon>
        <taxon>Pseudomonadota</taxon>
        <taxon>Gammaproteobacteria</taxon>
        <taxon>Vibrionales</taxon>
        <taxon>Vibrionaceae</taxon>
        <taxon>Aliivibrio</taxon>
    </lineage>
</organism>
<accession>A0A510UM32</accession>
<dbReference type="PROSITE" id="PS50850">
    <property type="entry name" value="MFS"/>
    <property type="match status" value="1"/>
</dbReference>
<gene>
    <name evidence="9" type="ORF">AFI02nite_37590</name>
</gene>
<sequence>MITLYKNFSINIKLILITTLLSNIGIFMVIPFLAIYLNELNTINTVDVGIIIGVAFWCQRAGSLFGGILSDYFSVKKTLLIGLVIRVPGYLVLGFVSDFYLLLMSCSLIGLGSSIYLPAAKSYLVQATTDKQRVEVLSTRVVFSNIGVALGPVIGLVIFDISPSLLFTSVGAIFTVLLLLNYFLIEEKISSSIDKLNFRDFIHLALNYRILTIAITTFIFMALYMQIEVTIPLLAKELYNKSIVSAIFIINAAVVIIFQVYMSKWACTRLNNYPVVIGFLLFSISFYLLDSSIYSFWMLFLSVIMFTFAEIIFQIRLDYEATFVNEKMVASSFGIMSIAGAFGGLFGSYLGSSLYLTDFDSFSFWDILSGFTLILSIFSLINIYSKGLNYAKAFSNDKSS</sequence>
<keyword evidence="2" id="KW-0813">Transport</keyword>
<dbReference type="SUPFAM" id="SSF103473">
    <property type="entry name" value="MFS general substrate transporter"/>
    <property type="match status" value="1"/>
</dbReference>
<evidence type="ECO:0000313" key="10">
    <source>
        <dbReference type="Proteomes" id="UP000321787"/>
    </source>
</evidence>
<dbReference type="RefSeq" id="WP_146866297.1">
    <property type="nucleotide sequence ID" value="NZ_BJTZ01000038.1"/>
</dbReference>
<evidence type="ECO:0000256" key="7">
    <source>
        <dbReference type="SAM" id="Phobius"/>
    </source>
</evidence>
<feature type="transmembrane region" description="Helical" evidence="7">
    <location>
        <begin position="239"/>
        <end position="258"/>
    </location>
</feature>
<keyword evidence="5 7" id="KW-1133">Transmembrane helix</keyword>
<dbReference type="GO" id="GO:0005886">
    <property type="term" value="C:plasma membrane"/>
    <property type="evidence" value="ECO:0007669"/>
    <property type="project" value="UniProtKB-SubCell"/>
</dbReference>
<evidence type="ECO:0000256" key="2">
    <source>
        <dbReference type="ARBA" id="ARBA00022448"/>
    </source>
</evidence>
<evidence type="ECO:0000313" key="9">
    <source>
        <dbReference type="EMBL" id="GEK15723.1"/>
    </source>
</evidence>
<keyword evidence="3" id="KW-1003">Cell membrane</keyword>
<keyword evidence="6 7" id="KW-0472">Membrane</keyword>
<feature type="transmembrane region" description="Helical" evidence="7">
    <location>
        <begin position="102"/>
        <end position="120"/>
    </location>
</feature>
<comment type="caution">
    <text evidence="9">The sequence shown here is derived from an EMBL/GenBank/DDBJ whole genome shotgun (WGS) entry which is preliminary data.</text>
</comment>
<feature type="transmembrane region" description="Helical" evidence="7">
    <location>
        <begin position="78"/>
        <end position="96"/>
    </location>
</feature>
<dbReference type="InterPro" id="IPR050171">
    <property type="entry name" value="MFS_Transporters"/>
</dbReference>
<feature type="transmembrane region" description="Helical" evidence="7">
    <location>
        <begin position="329"/>
        <end position="350"/>
    </location>
</feature>
<evidence type="ECO:0000256" key="5">
    <source>
        <dbReference type="ARBA" id="ARBA00022989"/>
    </source>
</evidence>
<reference evidence="9 10" key="1">
    <citation type="submission" date="2019-07" db="EMBL/GenBank/DDBJ databases">
        <title>Whole genome shotgun sequence of Aliivibrio fischeri NBRC 101058.</title>
        <authorList>
            <person name="Hosoyama A."/>
            <person name="Uohara A."/>
            <person name="Ohji S."/>
            <person name="Ichikawa N."/>
        </authorList>
    </citation>
    <scope>NUCLEOTIDE SEQUENCE [LARGE SCALE GENOMIC DNA]</scope>
    <source>
        <strain evidence="9 10">NBRC 101058</strain>
    </source>
</reference>
<feature type="transmembrane region" description="Helical" evidence="7">
    <location>
        <begin position="165"/>
        <end position="185"/>
    </location>
</feature>
<evidence type="ECO:0000256" key="3">
    <source>
        <dbReference type="ARBA" id="ARBA00022475"/>
    </source>
</evidence>
<dbReference type="InterPro" id="IPR011701">
    <property type="entry name" value="MFS"/>
</dbReference>
<feature type="transmembrane region" description="Helical" evidence="7">
    <location>
        <begin position="295"/>
        <end position="317"/>
    </location>
</feature>
<keyword evidence="4 7" id="KW-0812">Transmembrane</keyword>
<dbReference type="Gene3D" id="1.20.1250.20">
    <property type="entry name" value="MFS general substrate transporter like domains"/>
    <property type="match status" value="1"/>
</dbReference>
<dbReference type="AlphaFoldDB" id="A0A510UM32"/>
<feature type="domain" description="Major facilitator superfamily (MFS) profile" evidence="8">
    <location>
        <begin position="11"/>
        <end position="387"/>
    </location>
</feature>
<feature type="transmembrane region" description="Helical" evidence="7">
    <location>
        <begin position="270"/>
        <end position="289"/>
    </location>
</feature>
<evidence type="ECO:0000256" key="1">
    <source>
        <dbReference type="ARBA" id="ARBA00004651"/>
    </source>
</evidence>
<evidence type="ECO:0000259" key="8">
    <source>
        <dbReference type="PROSITE" id="PS50850"/>
    </source>
</evidence>
<dbReference type="EMBL" id="BJTZ01000038">
    <property type="protein sequence ID" value="GEK15723.1"/>
    <property type="molecule type" value="Genomic_DNA"/>
</dbReference>
<proteinExistence type="predicted"/>
<dbReference type="PANTHER" id="PTHR23517">
    <property type="entry name" value="RESISTANCE PROTEIN MDTM, PUTATIVE-RELATED-RELATED"/>
    <property type="match status" value="1"/>
</dbReference>
<feature type="transmembrane region" description="Helical" evidence="7">
    <location>
        <begin position="48"/>
        <end position="69"/>
    </location>
</feature>
<feature type="transmembrane region" description="Helical" evidence="7">
    <location>
        <begin position="362"/>
        <end position="384"/>
    </location>
</feature>